<protein>
    <submittedName>
        <fullName evidence="1">Uncharacterized protein</fullName>
    </submittedName>
</protein>
<gene>
    <name evidence="1" type="ORF">NW755_012341</name>
</gene>
<dbReference type="EMBL" id="JAOQAV010000056">
    <property type="protein sequence ID" value="KAJ4179616.1"/>
    <property type="molecule type" value="Genomic_DNA"/>
</dbReference>
<proteinExistence type="predicted"/>
<organism evidence="1 2">
    <name type="scientific">Fusarium falciforme</name>
    <dbReference type="NCBI Taxonomy" id="195108"/>
    <lineage>
        <taxon>Eukaryota</taxon>
        <taxon>Fungi</taxon>
        <taxon>Dikarya</taxon>
        <taxon>Ascomycota</taxon>
        <taxon>Pezizomycotina</taxon>
        <taxon>Sordariomycetes</taxon>
        <taxon>Hypocreomycetidae</taxon>
        <taxon>Hypocreales</taxon>
        <taxon>Nectriaceae</taxon>
        <taxon>Fusarium</taxon>
        <taxon>Fusarium solani species complex</taxon>
    </lineage>
</organism>
<comment type="caution">
    <text evidence="1">The sequence shown here is derived from an EMBL/GenBank/DDBJ whole genome shotgun (WGS) entry which is preliminary data.</text>
</comment>
<evidence type="ECO:0000313" key="2">
    <source>
        <dbReference type="Proteomes" id="UP001152087"/>
    </source>
</evidence>
<keyword evidence="2" id="KW-1185">Reference proteome</keyword>
<evidence type="ECO:0000313" key="1">
    <source>
        <dbReference type="EMBL" id="KAJ4179616.1"/>
    </source>
</evidence>
<dbReference type="Proteomes" id="UP001152087">
    <property type="component" value="Unassembled WGS sequence"/>
</dbReference>
<accession>A0A9W8QW46</accession>
<name>A0A9W8QW46_9HYPO</name>
<sequence length="251" mass="28410">MGWTELIHGAWSPKRVATGSVRVHDYLPPPNEIRFEPRFDPEISPGKVTLLIGCNRPPPGSRRIQNPSPALIKLRGFQFCEDQMVALSQSDIVNCPPQFEIFNGTFQQLSSENATARSVDETINNMSKVTRFAKPLLWFPRELEKLDASAPYPKKRNVTTWTLSYNSQSDPFALAVGTKRMDGTSTTHFTLPMKPLFPTYTWWGTGDLDTLMKLVELDHSFSHKLMEAASSRVDPVKRIYKVLGDRAINEK</sequence>
<dbReference type="AlphaFoldDB" id="A0A9W8QW46"/>
<reference evidence="1" key="1">
    <citation type="submission" date="2022-09" db="EMBL/GenBank/DDBJ databases">
        <title>Fusarium specimens isolated from Avocado Roots.</title>
        <authorList>
            <person name="Stajich J."/>
            <person name="Roper C."/>
            <person name="Heimlech-Rivalta G."/>
        </authorList>
    </citation>
    <scope>NUCLEOTIDE SEQUENCE</scope>
    <source>
        <strain evidence="1">A02</strain>
    </source>
</reference>